<gene>
    <name evidence="3" type="ORF">UFOPK1433_00146</name>
</gene>
<evidence type="ECO:0000259" key="2">
    <source>
        <dbReference type="Pfam" id="PF25591"/>
    </source>
</evidence>
<dbReference type="EMBL" id="CAEZSN010000009">
    <property type="protein sequence ID" value="CAB4534572.1"/>
    <property type="molecule type" value="Genomic_DNA"/>
</dbReference>
<feature type="transmembrane region" description="Helical" evidence="1">
    <location>
        <begin position="96"/>
        <end position="117"/>
    </location>
</feature>
<evidence type="ECO:0000313" key="3">
    <source>
        <dbReference type="EMBL" id="CAB4534572.1"/>
    </source>
</evidence>
<dbReference type="Pfam" id="PF25591">
    <property type="entry name" value="LRV_2"/>
    <property type="match status" value="1"/>
</dbReference>
<dbReference type="AlphaFoldDB" id="A0A6J6B662"/>
<accession>A0A6J6B662</accession>
<organism evidence="3">
    <name type="scientific">freshwater metagenome</name>
    <dbReference type="NCBI Taxonomy" id="449393"/>
    <lineage>
        <taxon>unclassified sequences</taxon>
        <taxon>metagenomes</taxon>
        <taxon>ecological metagenomes</taxon>
    </lineage>
</organism>
<dbReference type="InterPro" id="IPR057893">
    <property type="entry name" value="LRV_2"/>
</dbReference>
<protein>
    <submittedName>
        <fullName evidence="3">Unannotated protein</fullName>
    </submittedName>
</protein>
<keyword evidence="1" id="KW-0812">Transmembrane</keyword>
<keyword evidence="1" id="KW-1133">Transmembrane helix</keyword>
<evidence type="ECO:0000256" key="1">
    <source>
        <dbReference type="SAM" id="Phobius"/>
    </source>
</evidence>
<feature type="domain" description="Leucine rich repeat variant" evidence="2">
    <location>
        <begin position="6"/>
        <end position="56"/>
    </location>
</feature>
<name>A0A6J6B662_9ZZZZ</name>
<proteinExistence type="predicted"/>
<keyword evidence="1" id="KW-0472">Membrane</keyword>
<reference evidence="3" key="1">
    <citation type="submission" date="2020-05" db="EMBL/GenBank/DDBJ databases">
        <authorList>
            <person name="Chiriac C."/>
            <person name="Salcher M."/>
            <person name="Ghai R."/>
            <person name="Kavagutti S V."/>
        </authorList>
    </citation>
    <scope>NUCLEOTIDE SEQUENCE</scope>
</reference>
<sequence>MSVVEARALAKDPKTSTGVMSRLANGYPEVWDELLANPSIYPELRKWIVQAKLERVRVSNSLNVDTQSKPLNSSSIRQIQVVEKVRTRGRRKLGRLARTFGVLLVPALAISALWLGVDYLYRTQPPLGIVSMETLNQPQSSPSWQYSLQTVGDPSCTLYEFATLDQNQAVVLTQNDLDSKDCRESETPAPSTLALVNLETGLRIWQVDLAGELDWTEKWQKQLVEIPGLNEVLVKFTDINGSDAAGDKKSIDDSQNRKMKTLVPYNRLNGLITDPVIAKSKYQPIIQAPVLEVLALPGDLRSILVMTNGSKKDFRYAKYRSKRLSSAKWSIESDQKPMGGNPIVGRRLILGREKNDLPKSVLLHNGRLSDWSGKPAVKLYRIGNVYVQISGDGTKDKATNLVSQGGFEGHDITIDRIDEFGNTIWTLESSGYAISHEDSVTTPRNRAHLSQLFMLDGKDNRDVSLVEVESGTLSWTTKISKPQFEISRINSVTNVSLYLNKKYSAESKYFSMLNLVDGKESEPIRIAGRSVRVDGETATISVLVDEPSRKKIIKNAEAGKRVNLDNREDKSDEVRVCARGIANEDFQTAWTFECNGNQHLTRVGGRWILVDLTKGQEKFWPLGVGR</sequence>